<organism evidence="2 3">
    <name type="scientific">Pseudooceanicola nitratireducens</name>
    <dbReference type="NCBI Taxonomy" id="517719"/>
    <lineage>
        <taxon>Bacteria</taxon>
        <taxon>Pseudomonadati</taxon>
        <taxon>Pseudomonadota</taxon>
        <taxon>Alphaproteobacteria</taxon>
        <taxon>Rhodobacterales</taxon>
        <taxon>Paracoccaceae</taxon>
        <taxon>Pseudooceanicola</taxon>
    </lineage>
</organism>
<evidence type="ECO:0000313" key="2">
    <source>
        <dbReference type="EMBL" id="SFC51873.1"/>
    </source>
</evidence>
<reference evidence="2 3" key="1">
    <citation type="submission" date="2016-10" db="EMBL/GenBank/DDBJ databases">
        <authorList>
            <person name="de Groot N.N."/>
        </authorList>
    </citation>
    <scope>NUCLEOTIDE SEQUENCE [LARGE SCALE GENOMIC DNA]</scope>
    <source>
        <strain evidence="2 3">DSM 29619</strain>
    </source>
</reference>
<name>A0A1I1K1L7_9RHOB</name>
<keyword evidence="1" id="KW-0472">Membrane</keyword>
<keyword evidence="3" id="KW-1185">Reference proteome</keyword>
<dbReference type="EMBL" id="FOLX01000001">
    <property type="protein sequence ID" value="SFC51873.1"/>
    <property type="molecule type" value="Genomic_DNA"/>
</dbReference>
<proteinExistence type="predicted"/>
<dbReference type="STRING" id="517719.SAMN05421762_1187"/>
<feature type="transmembrane region" description="Helical" evidence="1">
    <location>
        <begin position="12"/>
        <end position="32"/>
    </location>
</feature>
<gene>
    <name evidence="2" type="ORF">SAMN05421762_1187</name>
</gene>
<dbReference type="Proteomes" id="UP000231644">
    <property type="component" value="Unassembled WGS sequence"/>
</dbReference>
<protein>
    <submittedName>
        <fullName evidence="2">Uncharacterized protein</fullName>
    </submittedName>
</protein>
<dbReference type="AlphaFoldDB" id="A0A1I1K1L7"/>
<evidence type="ECO:0000313" key="3">
    <source>
        <dbReference type="Proteomes" id="UP000231644"/>
    </source>
</evidence>
<keyword evidence="1" id="KW-0812">Transmembrane</keyword>
<evidence type="ECO:0000256" key="1">
    <source>
        <dbReference type="SAM" id="Phobius"/>
    </source>
</evidence>
<accession>A0A1I1K1L7</accession>
<keyword evidence="1" id="KW-1133">Transmembrane helix</keyword>
<sequence>MPTKNDTRHEVSVHATTIVCPPAMIGLIGILAKATARQIAEAATAANVDCAPAEKVRL</sequence>